<feature type="domain" description="ATPase AAA-3" evidence="4">
    <location>
        <begin position="43"/>
        <end position="173"/>
    </location>
</feature>
<dbReference type="GO" id="GO:0016887">
    <property type="term" value="F:ATP hydrolysis activity"/>
    <property type="evidence" value="ECO:0007669"/>
    <property type="project" value="InterPro"/>
</dbReference>
<dbReference type="Gene3D" id="1.10.8.80">
    <property type="entry name" value="Magnesium chelatase subunit I, C-Terminal domain"/>
    <property type="match status" value="1"/>
</dbReference>
<gene>
    <name evidence="6" type="ORF">CIK66_09615</name>
</gene>
<name>A0A2A3YIL3_9MICO</name>
<dbReference type="Proteomes" id="UP000218598">
    <property type="component" value="Unassembled WGS sequence"/>
</dbReference>
<proteinExistence type="inferred from homology"/>
<evidence type="ECO:0000259" key="4">
    <source>
        <dbReference type="Pfam" id="PF07726"/>
    </source>
</evidence>
<dbReference type="CDD" id="cd00009">
    <property type="entry name" value="AAA"/>
    <property type="match status" value="1"/>
</dbReference>
<feature type="domain" description="ChlI/MoxR AAA lid" evidence="5">
    <location>
        <begin position="236"/>
        <end position="308"/>
    </location>
</feature>
<keyword evidence="7" id="KW-1185">Reference proteome</keyword>
<dbReference type="SUPFAM" id="SSF52540">
    <property type="entry name" value="P-loop containing nucleoside triphosphate hydrolases"/>
    <property type="match status" value="1"/>
</dbReference>
<dbReference type="PIRSF" id="PIRSF002849">
    <property type="entry name" value="AAA_ATPase_chaperone_MoxR_prd"/>
    <property type="match status" value="1"/>
</dbReference>
<dbReference type="PANTHER" id="PTHR42759">
    <property type="entry name" value="MOXR FAMILY PROTEIN"/>
    <property type="match status" value="1"/>
</dbReference>
<organism evidence="6 7">
    <name type="scientific">Brachybacterium alimentarium</name>
    <dbReference type="NCBI Taxonomy" id="47845"/>
    <lineage>
        <taxon>Bacteria</taxon>
        <taxon>Bacillati</taxon>
        <taxon>Actinomycetota</taxon>
        <taxon>Actinomycetes</taxon>
        <taxon>Micrococcales</taxon>
        <taxon>Dermabacteraceae</taxon>
        <taxon>Brachybacterium</taxon>
    </lineage>
</organism>
<protein>
    <submittedName>
        <fullName evidence="6">ATPase</fullName>
    </submittedName>
</protein>
<evidence type="ECO:0000256" key="3">
    <source>
        <dbReference type="ARBA" id="ARBA00061607"/>
    </source>
</evidence>
<dbReference type="PANTHER" id="PTHR42759:SF5">
    <property type="entry name" value="METHANOL DEHYDROGENASE REGULATOR"/>
    <property type="match status" value="1"/>
</dbReference>
<dbReference type="GO" id="GO:0005524">
    <property type="term" value="F:ATP binding"/>
    <property type="evidence" value="ECO:0007669"/>
    <property type="project" value="UniProtKB-KW"/>
</dbReference>
<evidence type="ECO:0000256" key="2">
    <source>
        <dbReference type="ARBA" id="ARBA00022840"/>
    </source>
</evidence>
<evidence type="ECO:0000313" key="6">
    <source>
        <dbReference type="EMBL" id="PCC39134.1"/>
    </source>
</evidence>
<dbReference type="InterPro" id="IPR041628">
    <property type="entry name" value="ChlI/MoxR_AAA_lid"/>
</dbReference>
<comment type="similarity">
    <text evidence="3">Belongs to the MoxR family.</text>
</comment>
<dbReference type="Gene3D" id="3.40.50.300">
    <property type="entry name" value="P-loop containing nucleotide triphosphate hydrolases"/>
    <property type="match status" value="1"/>
</dbReference>
<dbReference type="EMBL" id="NRGR01000016">
    <property type="protein sequence ID" value="PCC39134.1"/>
    <property type="molecule type" value="Genomic_DNA"/>
</dbReference>
<dbReference type="InterPro" id="IPR050764">
    <property type="entry name" value="CbbQ/NirQ/NorQ/GpvN"/>
</dbReference>
<accession>A0A2A3YIL3</accession>
<keyword evidence="2" id="KW-0067">ATP-binding</keyword>
<reference evidence="6 7" key="1">
    <citation type="journal article" date="2017" name="Elife">
        <title>Extensive horizontal gene transfer in cheese-associated bacteria.</title>
        <authorList>
            <person name="Bonham K.S."/>
            <person name="Wolfe B.E."/>
            <person name="Dutton R.J."/>
        </authorList>
    </citation>
    <scope>NUCLEOTIDE SEQUENCE [LARGE SCALE GENOMIC DNA]</scope>
    <source>
        <strain evidence="6 7">341_9</strain>
    </source>
</reference>
<evidence type="ECO:0000259" key="5">
    <source>
        <dbReference type="Pfam" id="PF17863"/>
    </source>
</evidence>
<keyword evidence="1" id="KW-0547">Nucleotide-binding</keyword>
<evidence type="ECO:0000256" key="1">
    <source>
        <dbReference type="ARBA" id="ARBA00022741"/>
    </source>
</evidence>
<dbReference type="Pfam" id="PF07726">
    <property type="entry name" value="AAA_3"/>
    <property type="match status" value="1"/>
</dbReference>
<dbReference type="FunFam" id="3.40.50.300:FF:000640">
    <property type="entry name" value="MoxR family ATPase"/>
    <property type="match status" value="1"/>
</dbReference>
<dbReference type="InterPro" id="IPR011703">
    <property type="entry name" value="ATPase_AAA-3"/>
</dbReference>
<dbReference type="InterPro" id="IPR027417">
    <property type="entry name" value="P-loop_NTPase"/>
</dbReference>
<dbReference type="Pfam" id="PF17863">
    <property type="entry name" value="AAA_lid_2"/>
    <property type="match status" value="1"/>
</dbReference>
<evidence type="ECO:0000313" key="7">
    <source>
        <dbReference type="Proteomes" id="UP000218598"/>
    </source>
</evidence>
<comment type="caution">
    <text evidence="6">The sequence shown here is derived from an EMBL/GenBank/DDBJ whole genome shotgun (WGS) entry which is preliminary data.</text>
</comment>
<dbReference type="OrthoDB" id="9808397at2"/>
<dbReference type="AlphaFoldDB" id="A0A2A3YIL3"/>
<sequence length="322" mass="35106">MTCEQARWFSETFAQLVRNVGQAVLGKDEVVRLVLTAMLAPGHVLLEDAPGTGKTSLARATAATVQGSSTRIQFTPDLLPSDVTGVTIYEQSTRTFEFHQGPVFANFVLADEINRASPKTQSAMLEVMEEGRVTVDGISHEVADPFMVIATQNPLEHAGTYRLPEAQLDRFLMKLSLGFPDHASSMQILAGAALRDRSSRLGPRIALHAVSDMTRLAETVHVDPAVLAYVSRLMEETRLAPEVRAGVSIRGALGLVRAVKVWAAANGRHFVTPDDVKHLAGHVWLHRFVLESEAEFDGVTAQAIMTRILREVAAPQARQQVA</sequence>